<keyword evidence="3" id="KW-1185">Reference proteome</keyword>
<feature type="chain" id="PRO_5039947818" evidence="1">
    <location>
        <begin position="23"/>
        <end position="68"/>
    </location>
</feature>
<name>A0A9J6AZX6_SOLCO</name>
<keyword evidence="1" id="KW-0732">Signal</keyword>
<evidence type="ECO:0000256" key="1">
    <source>
        <dbReference type="SAM" id="SignalP"/>
    </source>
</evidence>
<feature type="signal peptide" evidence="1">
    <location>
        <begin position="1"/>
        <end position="22"/>
    </location>
</feature>
<evidence type="ECO:0000313" key="3">
    <source>
        <dbReference type="Proteomes" id="UP000824120"/>
    </source>
</evidence>
<reference evidence="2 3" key="1">
    <citation type="submission" date="2020-09" db="EMBL/GenBank/DDBJ databases">
        <title>De no assembly of potato wild relative species, Solanum commersonii.</title>
        <authorList>
            <person name="Cho K."/>
        </authorList>
    </citation>
    <scope>NUCLEOTIDE SEQUENCE [LARGE SCALE GENOMIC DNA]</scope>
    <source>
        <strain evidence="2">LZ3.2</strain>
        <tissue evidence="2">Leaf</tissue>
    </source>
</reference>
<dbReference type="AlphaFoldDB" id="A0A9J6AZX6"/>
<comment type="caution">
    <text evidence="2">The sequence shown here is derived from an EMBL/GenBank/DDBJ whole genome shotgun (WGS) entry which is preliminary data.</text>
</comment>
<protein>
    <submittedName>
        <fullName evidence="2">Uncharacterized protein</fullName>
    </submittedName>
</protein>
<accession>A0A9J6AZX6</accession>
<dbReference type="EMBL" id="JACXVP010000001">
    <property type="protein sequence ID" value="KAG5630125.1"/>
    <property type="molecule type" value="Genomic_DNA"/>
</dbReference>
<sequence length="68" mass="7850">MFCKVCQYLYFLLSYLLNEGISKQWMASEDILREEGGPRGIYGLISYEKSIAKKQKPQIVEWKGGSQV</sequence>
<evidence type="ECO:0000313" key="2">
    <source>
        <dbReference type="EMBL" id="KAG5630125.1"/>
    </source>
</evidence>
<proteinExistence type="predicted"/>
<gene>
    <name evidence="2" type="ORF">H5410_001842</name>
</gene>
<organism evidence="2 3">
    <name type="scientific">Solanum commersonii</name>
    <name type="common">Commerson's wild potato</name>
    <name type="synonym">Commerson's nightshade</name>
    <dbReference type="NCBI Taxonomy" id="4109"/>
    <lineage>
        <taxon>Eukaryota</taxon>
        <taxon>Viridiplantae</taxon>
        <taxon>Streptophyta</taxon>
        <taxon>Embryophyta</taxon>
        <taxon>Tracheophyta</taxon>
        <taxon>Spermatophyta</taxon>
        <taxon>Magnoliopsida</taxon>
        <taxon>eudicotyledons</taxon>
        <taxon>Gunneridae</taxon>
        <taxon>Pentapetalae</taxon>
        <taxon>asterids</taxon>
        <taxon>lamiids</taxon>
        <taxon>Solanales</taxon>
        <taxon>Solanaceae</taxon>
        <taxon>Solanoideae</taxon>
        <taxon>Solaneae</taxon>
        <taxon>Solanum</taxon>
    </lineage>
</organism>
<dbReference type="Proteomes" id="UP000824120">
    <property type="component" value="Chromosome 1"/>
</dbReference>